<reference evidence="3" key="2">
    <citation type="submission" date="2024-01" db="EMBL/GenBank/DDBJ databases">
        <title>Comparative genomics of Cryptococcus and Kwoniella reveals pathogenesis evolution and contrasting modes of karyotype evolution via chromosome fusion or intercentromeric recombination.</title>
        <authorList>
            <person name="Coelho M.A."/>
            <person name="David-Palma M."/>
            <person name="Shea T."/>
            <person name="Bowers K."/>
            <person name="Mcginley-Smith S."/>
            <person name="Mohammad A.W."/>
            <person name="Gnirke A."/>
            <person name="Yurkov A.M."/>
            <person name="Nowrousian M."/>
            <person name="Sun S."/>
            <person name="Cuomo C.A."/>
            <person name="Heitman J."/>
        </authorList>
    </citation>
    <scope>NUCLEOTIDE SEQUENCE</scope>
    <source>
        <strain evidence="3">IND107</strain>
    </source>
</reference>
<feature type="compositionally biased region" description="Polar residues" evidence="2">
    <location>
        <begin position="1"/>
        <end position="15"/>
    </location>
</feature>
<dbReference type="EMBL" id="ATAM02000005">
    <property type="protein sequence ID" value="KAL0249786.1"/>
    <property type="molecule type" value="Genomic_DNA"/>
</dbReference>
<proteinExistence type="predicted"/>
<dbReference type="RefSeq" id="XP_066613973.1">
    <property type="nucleotide sequence ID" value="XM_066757589.1"/>
</dbReference>
<feature type="region of interest" description="Disordered" evidence="2">
    <location>
        <begin position="163"/>
        <end position="187"/>
    </location>
</feature>
<feature type="region of interest" description="Disordered" evidence="2">
    <location>
        <begin position="955"/>
        <end position="994"/>
    </location>
</feature>
<feature type="coiled-coil region" evidence="1">
    <location>
        <begin position="1543"/>
        <end position="1573"/>
    </location>
</feature>
<feature type="region of interest" description="Disordered" evidence="2">
    <location>
        <begin position="378"/>
        <end position="399"/>
    </location>
</feature>
<evidence type="ECO:0000256" key="2">
    <source>
        <dbReference type="SAM" id="MobiDB-lite"/>
    </source>
</evidence>
<feature type="region of interest" description="Disordered" evidence="2">
    <location>
        <begin position="1"/>
        <end position="20"/>
    </location>
</feature>
<feature type="compositionally biased region" description="Polar residues" evidence="2">
    <location>
        <begin position="574"/>
        <end position="583"/>
    </location>
</feature>
<feature type="region of interest" description="Disordered" evidence="2">
    <location>
        <begin position="330"/>
        <end position="349"/>
    </location>
</feature>
<dbReference type="PANTHER" id="PTHR47357">
    <property type="entry name" value="COP1-INTERACTIVE PROTEIN 1"/>
    <property type="match status" value="1"/>
</dbReference>
<keyword evidence="4" id="KW-1185">Reference proteome</keyword>
<feature type="compositionally biased region" description="Basic and acidic residues" evidence="2">
    <location>
        <begin position="1112"/>
        <end position="1125"/>
    </location>
</feature>
<feature type="region of interest" description="Disordered" evidence="2">
    <location>
        <begin position="295"/>
        <end position="324"/>
    </location>
</feature>
<feature type="region of interest" description="Disordered" evidence="2">
    <location>
        <begin position="1154"/>
        <end position="1182"/>
    </location>
</feature>
<feature type="region of interest" description="Disordered" evidence="2">
    <location>
        <begin position="1679"/>
        <end position="1704"/>
    </location>
</feature>
<dbReference type="Proteomes" id="UP000054399">
    <property type="component" value="Unassembled WGS sequence"/>
</dbReference>
<feature type="compositionally biased region" description="Polar residues" evidence="2">
    <location>
        <begin position="339"/>
        <end position="349"/>
    </location>
</feature>
<reference evidence="3" key="1">
    <citation type="submission" date="2015-01" db="EMBL/GenBank/DDBJ databases">
        <authorList>
            <consortium name="The Broad Institute Genomics Platform"/>
            <person name="Cuomo C."/>
            <person name="Litvintseva A."/>
            <person name="Chen Y."/>
            <person name="Heitman J."/>
            <person name="Sun S."/>
            <person name="Springer D."/>
            <person name="Dromer F."/>
            <person name="Young S."/>
            <person name="Zeng Q."/>
            <person name="Gargeya S."/>
            <person name="Abouelleil A."/>
            <person name="Alvarado L."/>
            <person name="Chapman S.B."/>
            <person name="Gainer-Dewar J."/>
            <person name="Goldberg J."/>
            <person name="Griggs A."/>
            <person name="Gujja S."/>
            <person name="Hansen M."/>
            <person name="Howarth C."/>
            <person name="Imamovic A."/>
            <person name="Larimer J."/>
            <person name="Murphy C."/>
            <person name="Naylor J."/>
            <person name="Pearson M."/>
            <person name="Priest M."/>
            <person name="Roberts A."/>
            <person name="Saif S."/>
            <person name="Shea T."/>
            <person name="Sykes S."/>
            <person name="Wortman J."/>
            <person name="Nusbaum C."/>
            <person name="Birren B."/>
        </authorList>
    </citation>
    <scope>NUCLEOTIDE SEQUENCE</scope>
    <source>
        <strain evidence="3">IND107</strain>
    </source>
</reference>
<name>A0ABR3BS49_9TREE</name>
<keyword evidence="1" id="KW-0175">Coiled coil</keyword>
<feature type="compositionally biased region" description="Polar residues" evidence="2">
    <location>
        <begin position="295"/>
        <end position="304"/>
    </location>
</feature>
<evidence type="ECO:0000313" key="3">
    <source>
        <dbReference type="EMBL" id="KAL0249786.1"/>
    </source>
</evidence>
<dbReference type="PANTHER" id="PTHR47357:SF1">
    <property type="entry name" value="SPINDLE POLE BODY COMPONENT 110"/>
    <property type="match status" value="1"/>
</dbReference>
<feature type="coiled-coil region" evidence="1">
    <location>
        <begin position="1364"/>
        <end position="1461"/>
    </location>
</feature>
<protein>
    <submittedName>
        <fullName evidence="3">Uncharacterized protein</fullName>
    </submittedName>
</protein>
<organism evidence="3 4">
    <name type="scientific">Cryptococcus tetragattii IND107</name>
    <dbReference type="NCBI Taxonomy" id="1296105"/>
    <lineage>
        <taxon>Eukaryota</taxon>
        <taxon>Fungi</taxon>
        <taxon>Dikarya</taxon>
        <taxon>Basidiomycota</taxon>
        <taxon>Agaricomycotina</taxon>
        <taxon>Tremellomycetes</taxon>
        <taxon>Tremellales</taxon>
        <taxon>Cryptococcaceae</taxon>
        <taxon>Cryptococcus</taxon>
        <taxon>Cryptococcus gattii species complex</taxon>
    </lineage>
</organism>
<dbReference type="GeneID" id="91989944"/>
<feature type="region of interest" description="Disordered" evidence="2">
    <location>
        <begin position="528"/>
        <end position="598"/>
    </location>
</feature>
<evidence type="ECO:0000313" key="4">
    <source>
        <dbReference type="Proteomes" id="UP000054399"/>
    </source>
</evidence>
<feature type="region of interest" description="Disordered" evidence="2">
    <location>
        <begin position="1068"/>
        <end position="1131"/>
    </location>
</feature>
<feature type="coiled-coil region" evidence="1">
    <location>
        <begin position="1599"/>
        <end position="1633"/>
    </location>
</feature>
<feature type="compositionally biased region" description="Polar residues" evidence="2">
    <location>
        <begin position="1082"/>
        <end position="1093"/>
    </location>
</feature>
<accession>A0ABR3BS49</accession>
<gene>
    <name evidence="3" type="ORF">I308_103088</name>
</gene>
<comment type="caution">
    <text evidence="3">The sequence shown here is derived from an EMBL/GenBank/DDBJ whole genome shotgun (WGS) entry which is preliminary data.</text>
</comment>
<sequence>MCSNNSYLTPPYLSSSRHHRAHTLDTNFRFPPSPSQPDFRRYQPCMAPPYQKRHARSSTLQFNPQILDLHETHDLPALNTSGGLGFGDSYIPAEGYMPSGKPAESTVDPQDPIPGLTPPPVSRAWTCDPTLSAISPLNLNDANSFPVSRSFLSFDPCSHSKAASTTQPLTLPHASHKPEWRSGTSQAAHDERKMRFYYDDLPEREHKGSRGRIGGPPKAILGGPGGKTFDEMMAEKEKSHSPVKLLPTDPPASTLAQELKRTTPLPGAEECQQGPSQPIMGKDSMLRKQTNKYNHLDLPSSTLPADSEDAKSDTPGIPRKGVSGMLRTVSDNSEEQMMPESSQRQGSADAVNNASNIMTGAFARRQLGDILKPKADRERKSRVGLRMSAKPDVSKPRLSPQDLNIFQRLERGTEQLEDECCNAYAAKEWGDHENEKLLPENKHEKKEWTDENVVKHVDVEGLRNNNVEDLQNKVESIQAGPVLPEELGQKVLPLLLAHKAMPKPDSTQVPPSLEVAQQNVLDSIRARSEDAQSVQPHYNADPNEIDSLPKDLHGSLQEGEAGKGSIYHRKGTHCESNPTSKRLQPTAEPWHPSYASSSNDAIPSGMLKLSILSRNQRLRPTATIFTPAQMKTSTFDAFPKSAQNEYTWKRRYCQVPSSASSSETKKLRQAAAEFVPINHDAFQPQSTELTFAFPPAGAYQDSDYHRHAFPMSSVSGQERSSSTGSFAFTFEMPRSKLPSYSPTLIRESSALSKPRSVLQLRPLFLPTCVLASVLLLLFHHQATYQPVLCTVAIRNTSPVSSSDITSSGMGPMAHSVHNADVSASTAVINNNDQHLCDLGGHEGEATKIRDSKGSTHAQILGQTNDSTQTSLGLSPSTAIIITLSEAAEPPSKVRQSTLDISQMEVEETVIQGEADELLNREAGLLENTMRTFRREASPTPSMDVESIIDLSASIQESDPGSWDVVRTPRSTNQQPGRHEHNSHRPRRTPGLSSSTDEVIVPLENIVIHPSQPIRTPRMAFILPEAEVESLGTSDVPYPASTAHPQSMENEVDSNVTRRCADLNPDAKPFESILQFPDPSTGDVAQSVSQQLSPLESEDLDRRIQSAMPNPQRSREESDHWNDRLDSPSSEASHIVMGDHHSLYSLANSRAAHPRPFSSKVAPGHLVQGDRNLRRPEKPGLSSVYPQKEKVASDAESALFGFEANAVPKIPQLLRKQEERSDNWRRSSKSLEEGIIQILDKILKQQHGQGADSLANIFNILEQQSQFLKRLQDTVSRIKESLLPGDHKPSSQEFFTAILTGQYAILSKFDEVASIRLNNTDDFHPATAALQDAEDAANVRTHATKEQYQQIEALRMKVEKTTVHDVELRAEVAVLEQRLKDIRQERDELRSSLKDKESRLEGAMKKETRTGEEMDRLMTRVLAAELERDVLARSLTELREEREDVERERKEALCEAAQDKLRLEDKVSELEMYLLDIKNTLYVTQETLEEARATLQTPSAPPSPLAMAYSLAEISQVANAFHEKMLRRMSHLDNKIHQAMGPRAKEYENVLEQNRRLLGELEGLREKLERSISDHVSLEKMLLPQLMALETKNKFNTEKLKSEVKKVEESEQKAAEMKMQMAKMQEQLIRWQIEVATRQSEASMNDIRLQTLTQESTYWREFALNADRRRFKTYIASKPFENSSADMPQAQRAVSSPLPSLSRET</sequence>
<evidence type="ECO:0000256" key="1">
    <source>
        <dbReference type="SAM" id="Coils"/>
    </source>
</evidence>
<feature type="region of interest" description="Disordered" evidence="2">
    <location>
        <begin position="205"/>
        <end position="224"/>
    </location>
</feature>
<feature type="compositionally biased region" description="Polar residues" evidence="2">
    <location>
        <begin position="1679"/>
        <end position="1698"/>
    </location>
</feature>